<proteinExistence type="predicted"/>
<evidence type="ECO:0000313" key="2">
    <source>
        <dbReference type="Proteomes" id="UP000214975"/>
    </source>
</evidence>
<sequence>MKVPVYDGESIVARVKYNNNLDLWDGSNWCRGTGRHLGLTRLKDGRFVLIHGSDWQGERDYAEIISDEEALQQILQARNDELLEKYFPEEAEKIDEMEEEE</sequence>
<dbReference type="EMBL" id="CP016893">
    <property type="protein sequence ID" value="AST57967.1"/>
    <property type="molecule type" value="Genomic_DNA"/>
</dbReference>
<dbReference type="Proteomes" id="UP000214975">
    <property type="component" value="Chromosome"/>
</dbReference>
<reference evidence="1 2" key="1">
    <citation type="submission" date="2016-08" db="EMBL/GenBank/DDBJ databases">
        <title>A novel genetic cassette of butanologenic Thermoanaerobacterium thermosaccharolyticum that directly convert cellulose to butanol.</title>
        <authorList>
            <person name="Li T."/>
            <person name="He J."/>
        </authorList>
    </citation>
    <scope>NUCLEOTIDE SEQUENCE [LARGE SCALE GENOMIC DNA]</scope>
    <source>
        <strain evidence="1 2">TG57</strain>
    </source>
</reference>
<protein>
    <submittedName>
        <fullName evidence="1">8-amino-7-oxononanoate synthase</fullName>
    </submittedName>
</protein>
<name>A0A223I001_THETR</name>
<gene>
    <name evidence="1" type="ORF">Thert_02015</name>
</gene>
<dbReference type="AlphaFoldDB" id="A0A223I001"/>
<evidence type="ECO:0000313" key="1">
    <source>
        <dbReference type="EMBL" id="AST57967.1"/>
    </source>
</evidence>
<organism evidence="1 2">
    <name type="scientific">Thermoanaerobacterium thermosaccharolyticum</name>
    <name type="common">Clostridium thermosaccharolyticum</name>
    <dbReference type="NCBI Taxonomy" id="1517"/>
    <lineage>
        <taxon>Bacteria</taxon>
        <taxon>Bacillati</taxon>
        <taxon>Bacillota</taxon>
        <taxon>Clostridia</taxon>
        <taxon>Thermoanaerobacterales</taxon>
        <taxon>Thermoanaerobacteraceae</taxon>
        <taxon>Thermoanaerobacterium</taxon>
    </lineage>
</organism>
<dbReference type="RefSeq" id="WP_217348785.1">
    <property type="nucleotide sequence ID" value="NZ_CP016893.1"/>
</dbReference>
<accession>A0A223I001</accession>